<dbReference type="AlphaFoldDB" id="A0A428MYB7"/>
<evidence type="ECO:0000259" key="13">
    <source>
        <dbReference type="Pfam" id="PF14748"/>
    </source>
</evidence>
<comment type="pathway">
    <text evidence="9">Amino-acid biosynthesis; L-proline biosynthesis; L-proline from L-glutamate 5-semialdehyde: step 1/1.</text>
</comment>
<evidence type="ECO:0000256" key="8">
    <source>
        <dbReference type="ARBA" id="ARBA00058118"/>
    </source>
</evidence>
<evidence type="ECO:0000256" key="2">
    <source>
        <dbReference type="ARBA" id="ARBA00005525"/>
    </source>
</evidence>
<dbReference type="FunFam" id="1.10.3730.10:FF:000001">
    <property type="entry name" value="Pyrroline-5-carboxylate reductase"/>
    <property type="match status" value="1"/>
</dbReference>
<name>A0A428MYB7_9BACI</name>
<keyword evidence="3 9" id="KW-0963">Cytoplasm</keyword>
<dbReference type="NCBIfam" id="TIGR00112">
    <property type="entry name" value="proC"/>
    <property type="match status" value="1"/>
</dbReference>
<keyword evidence="15" id="KW-1185">Reference proteome</keyword>
<evidence type="ECO:0000256" key="7">
    <source>
        <dbReference type="ARBA" id="ARBA00023002"/>
    </source>
</evidence>
<evidence type="ECO:0000256" key="3">
    <source>
        <dbReference type="ARBA" id="ARBA00022490"/>
    </source>
</evidence>
<keyword evidence="5 9" id="KW-0641">Proline biosynthesis</keyword>
<organism evidence="14 15">
    <name type="scientific">Salibacterium salarium</name>
    <dbReference type="NCBI Taxonomy" id="284579"/>
    <lineage>
        <taxon>Bacteria</taxon>
        <taxon>Bacillati</taxon>
        <taxon>Bacillota</taxon>
        <taxon>Bacilli</taxon>
        <taxon>Bacillales</taxon>
        <taxon>Bacillaceae</taxon>
    </lineage>
</organism>
<dbReference type="Gene3D" id="1.10.3730.10">
    <property type="entry name" value="ProC C-terminal domain-like"/>
    <property type="match status" value="1"/>
</dbReference>
<comment type="caution">
    <text evidence="14">The sequence shown here is derived from an EMBL/GenBank/DDBJ whole genome shotgun (WGS) entry which is preliminary data.</text>
</comment>
<feature type="binding site" evidence="11">
    <location>
        <begin position="73"/>
        <end position="76"/>
    </location>
    <ligand>
        <name>NADP(+)</name>
        <dbReference type="ChEBI" id="CHEBI:58349"/>
    </ligand>
</feature>
<evidence type="ECO:0000313" key="15">
    <source>
        <dbReference type="Proteomes" id="UP000275076"/>
    </source>
</evidence>
<evidence type="ECO:0000256" key="4">
    <source>
        <dbReference type="ARBA" id="ARBA00022605"/>
    </source>
</evidence>
<comment type="catalytic activity">
    <reaction evidence="9">
        <text>L-proline + NADP(+) = (S)-1-pyrroline-5-carboxylate + NADPH + 2 H(+)</text>
        <dbReference type="Rhea" id="RHEA:14109"/>
        <dbReference type="ChEBI" id="CHEBI:15378"/>
        <dbReference type="ChEBI" id="CHEBI:17388"/>
        <dbReference type="ChEBI" id="CHEBI:57783"/>
        <dbReference type="ChEBI" id="CHEBI:58349"/>
        <dbReference type="ChEBI" id="CHEBI:60039"/>
        <dbReference type="EC" id="1.5.1.2"/>
    </reaction>
</comment>
<evidence type="ECO:0000256" key="1">
    <source>
        <dbReference type="ARBA" id="ARBA00004496"/>
    </source>
</evidence>
<reference evidence="14 15" key="1">
    <citation type="submission" date="2018-10" db="EMBL/GenBank/DDBJ databases">
        <title>Draft genome sequence of Bacillus salarius IM0101, isolated from a hypersaline soil in Inner Mongolia, China.</title>
        <authorList>
            <person name="Yamprayoonswat W."/>
            <person name="Boonvisut S."/>
            <person name="Jumpathong W."/>
            <person name="Sittihan S."/>
            <person name="Ruangsuj P."/>
            <person name="Wanthongcharoen S."/>
            <person name="Thongpramul N."/>
            <person name="Pimmason S."/>
            <person name="Yu B."/>
            <person name="Yasawong M."/>
        </authorList>
    </citation>
    <scope>NUCLEOTIDE SEQUENCE [LARGE SCALE GENOMIC DNA]</scope>
    <source>
        <strain evidence="14 15">IM0101</strain>
    </source>
</reference>
<dbReference type="GO" id="GO:0055129">
    <property type="term" value="P:L-proline biosynthetic process"/>
    <property type="evidence" value="ECO:0007669"/>
    <property type="project" value="UniProtKB-UniRule"/>
</dbReference>
<dbReference type="SUPFAM" id="SSF48179">
    <property type="entry name" value="6-phosphogluconate dehydrogenase C-terminal domain-like"/>
    <property type="match status" value="1"/>
</dbReference>
<sequence length="279" mass="29783">MRDDKTIAFIGAGSMAESIIGGLLKKNLVSPTNITVTNHSNEQRLLDIKNSFGVNTTPTATKAVEIADIIILAMKPKHIEEAVASLKPVITENKLVLSVLAGVTTSYIEQLLDNPIPVVRVMPNTSAKVGASSTAVSSGYYAAQHHLDQAADLFFAIGTVTILEESHLDAVTGISGSGPAYFYYFVEAMSNVAKEAGLPEEKAKDLIIQTIYGAAIRLQSSHLSPGDLYNEVMSPGGTTEAAFQSMESHRLQESFQKAIHAAINQSKALGTSTKSYDVQ</sequence>
<comment type="similarity">
    <text evidence="2 9">Belongs to the pyrroline-5-carboxylate reductase family.</text>
</comment>
<dbReference type="GO" id="GO:0005737">
    <property type="term" value="C:cytoplasm"/>
    <property type="evidence" value="ECO:0007669"/>
    <property type="project" value="UniProtKB-SubCell"/>
</dbReference>
<comment type="catalytic activity">
    <reaction evidence="9">
        <text>L-proline + NAD(+) = (S)-1-pyrroline-5-carboxylate + NADH + 2 H(+)</text>
        <dbReference type="Rhea" id="RHEA:14105"/>
        <dbReference type="ChEBI" id="CHEBI:15378"/>
        <dbReference type="ChEBI" id="CHEBI:17388"/>
        <dbReference type="ChEBI" id="CHEBI:57540"/>
        <dbReference type="ChEBI" id="CHEBI:57945"/>
        <dbReference type="ChEBI" id="CHEBI:60039"/>
        <dbReference type="EC" id="1.5.1.2"/>
    </reaction>
</comment>
<dbReference type="OrthoDB" id="9805754at2"/>
<feature type="binding site" evidence="11">
    <location>
        <begin position="10"/>
        <end position="15"/>
    </location>
    <ligand>
        <name>NADP(+)</name>
        <dbReference type="ChEBI" id="CHEBI:58349"/>
    </ligand>
</feature>
<dbReference type="PANTHER" id="PTHR11645">
    <property type="entry name" value="PYRROLINE-5-CARBOXYLATE REDUCTASE"/>
    <property type="match status" value="1"/>
</dbReference>
<dbReference type="FunFam" id="3.40.50.720:FF:000190">
    <property type="entry name" value="Pyrroline-5-carboxylate reductase"/>
    <property type="match status" value="1"/>
</dbReference>
<keyword evidence="7 9" id="KW-0560">Oxidoreductase</keyword>
<dbReference type="Pfam" id="PF03807">
    <property type="entry name" value="F420_oxidored"/>
    <property type="match status" value="1"/>
</dbReference>
<evidence type="ECO:0000256" key="5">
    <source>
        <dbReference type="ARBA" id="ARBA00022650"/>
    </source>
</evidence>
<dbReference type="PIRSF" id="PIRSF000193">
    <property type="entry name" value="Pyrrol-5-carb_rd"/>
    <property type="match status" value="1"/>
</dbReference>
<evidence type="ECO:0000256" key="6">
    <source>
        <dbReference type="ARBA" id="ARBA00022857"/>
    </source>
</evidence>
<dbReference type="InterPro" id="IPR029036">
    <property type="entry name" value="P5CR_dimer"/>
</dbReference>
<dbReference type="HAMAP" id="MF_01925">
    <property type="entry name" value="P5C_reductase"/>
    <property type="match status" value="1"/>
</dbReference>
<comment type="subcellular location">
    <subcellularLocation>
        <location evidence="1 9">Cytoplasm</location>
    </subcellularLocation>
</comment>
<dbReference type="GO" id="GO:0004735">
    <property type="term" value="F:pyrroline-5-carboxylate reductase activity"/>
    <property type="evidence" value="ECO:0007669"/>
    <property type="project" value="UniProtKB-UniRule"/>
</dbReference>
<dbReference type="PANTHER" id="PTHR11645:SF49">
    <property type="entry name" value="PYRROLINE-5-CARBOXYLATE REDUCTASE 1"/>
    <property type="match status" value="1"/>
</dbReference>
<evidence type="ECO:0000256" key="9">
    <source>
        <dbReference type="HAMAP-Rule" id="MF_01925"/>
    </source>
</evidence>
<dbReference type="UniPathway" id="UPA00098">
    <property type="reaction ID" value="UER00361"/>
</dbReference>
<keyword evidence="6 9" id="KW-0521">NADP</keyword>
<feature type="domain" description="Pyrroline-5-carboxylate reductase dimerisation" evidence="13">
    <location>
        <begin position="165"/>
        <end position="268"/>
    </location>
</feature>
<dbReference type="Gene3D" id="3.40.50.720">
    <property type="entry name" value="NAD(P)-binding Rossmann-like Domain"/>
    <property type="match status" value="1"/>
</dbReference>
<dbReference type="InterPro" id="IPR028939">
    <property type="entry name" value="P5C_Rdtase_cat_N"/>
</dbReference>
<protein>
    <recommendedName>
        <fullName evidence="9 10">Pyrroline-5-carboxylate reductase</fullName>
        <shortName evidence="9">P5C reductase</shortName>
        <shortName evidence="9">P5CR</shortName>
        <ecNumber evidence="9 10">1.5.1.2</ecNumber>
    </recommendedName>
    <alternativeName>
        <fullName evidence="9">PCA reductase</fullName>
    </alternativeName>
</protein>
<dbReference type="EC" id="1.5.1.2" evidence="9 10"/>
<comment type="function">
    <text evidence="8 9">Catalyzes the reduction of 1-pyrroline-5-carboxylate (PCA) to L-proline.</text>
</comment>
<evidence type="ECO:0000256" key="11">
    <source>
        <dbReference type="PIRSR" id="PIRSR000193-1"/>
    </source>
</evidence>
<proteinExistence type="inferred from homology"/>
<dbReference type="InterPro" id="IPR000304">
    <property type="entry name" value="Pyrroline-COOH_reductase"/>
</dbReference>
<dbReference type="SUPFAM" id="SSF51735">
    <property type="entry name" value="NAD(P)-binding Rossmann-fold domains"/>
    <property type="match status" value="1"/>
</dbReference>
<evidence type="ECO:0000259" key="12">
    <source>
        <dbReference type="Pfam" id="PF03807"/>
    </source>
</evidence>
<dbReference type="InterPro" id="IPR008927">
    <property type="entry name" value="6-PGluconate_DH-like_C_sf"/>
</dbReference>
<dbReference type="Proteomes" id="UP000275076">
    <property type="component" value="Unassembled WGS sequence"/>
</dbReference>
<gene>
    <name evidence="9 14" type="primary">proC</name>
    <name evidence="14" type="ORF">D7Z54_22725</name>
</gene>
<evidence type="ECO:0000313" key="14">
    <source>
        <dbReference type="EMBL" id="RSL31131.1"/>
    </source>
</evidence>
<dbReference type="InterPro" id="IPR036291">
    <property type="entry name" value="NAD(P)-bd_dom_sf"/>
</dbReference>
<dbReference type="Pfam" id="PF14748">
    <property type="entry name" value="P5CR_dimer"/>
    <property type="match status" value="1"/>
</dbReference>
<keyword evidence="4 9" id="KW-0028">Amino-acid biosynthesis</keyword>
<feature type="domain" description="Pyrroline-5-carboxylate reductase catalytic N-terminal" evidence="12">
    <location>
        <begin position="6"/>
        <end position="102"/>
    </location>
</feature>
<evidence type="ECO:0000256" key="10">
    <source>
        <dbReference type="NCBIfam" id="TIGR00112"/>
    </source>
</evidence>
<accession>A0A428MYB7</accession>
<dbReference type="EMBL" id="RBVX01000028">
    <property type="protein sequence ID" value="RSL31131.1"/>
    <property type="molecule type" value="Genomic_DNA"/>
</dbReference>